<organism evidence="2 3">
    <name type="scientific">Amnibacterium soli</name>
    <dbReference type="NCBI Taxonomy" id="1282736"/>
    <lineage>
        <taxon>Bacteria</taxon>
        <taxon>Bacillati</taxon>
        <taxon>Actinomycetota</taxon>
        <taxon>Actinomycetes</taxon>
        <taxon>Micrococcales</taxon>
        <taxon>Microbacteriaceae</taxon>
        <taxon>Amnibacterium</taxon>
    </lineage>
</organism>
<dbReference type="EMBL" id="BAABLP010000002">
    <property type="protein sequence ID" value="GAA4740038.1"/>
    <property type="molecule type" value="Genomic_DNA"/>
</dbReference>
<evidence type="ECO:0000313" key="2">
    <source>
        <dbReference type="EMBL" id="GAA4740038.1"/>
    </source>
</evidence>
<keyword evidence="1" id="KW-0732">Signal</keyword>
<gene>
    <name evidence="2" type="ORF">GCM10025783_08700</name>
</gene>
<comment type="caution">
    <text evidence="2">The sequence shown here is derived from an EMBL/GenBank/DDBJ whole genome shotgun (WGS) entry which is preliminary data.</text>
</comment>
<keyword evidence="3" id="KW-1185">Reference proteome</keyword>
<evidence type="ECO:0000256" key="1">
    <source>
        <dbReference type="SAM" id="SignalP"/>
    </source>
</evidence>
<feature type="chain" id="PRO_5046261242" evidence="1">
    <location>
        <begin position="28"/>
        <end position="289"/>
    </location>
</feature>
<reference evidence="3" key="1">
    <citation type="journal article" date="2019" name="Int. J. Syst. Evol. Microbiol.">
        <title>The Global Catalogue of Microorganisms (GCM) 10K type strain sequencing project: providing services to taxonomists for standard genome sequencing and annotation.</title>
        <authorList>
            <consortium name="The Broad Institute Genomics Platform"/>
            <consortium name="The Broad Institute Genome Sequencing Center for Infectious Disease"/>
            <person name="Wu L."/>
            <person name="Ma J."/>
        </authorList>
    </citation>
    <scope>NUCLEOTIDE SEQUENCE [LARGE SCALE GENOMIC DNA]</scope>
    <source>
        <strain evidence="3">JCM 19015</strain>
    </source>
</reference>
<feature type="signal peptide" evidence="1">
    <location>
        <begin position="1"/>
        <end position="27"/>
    </location>
</feature>
<evidence type="ECO:0000313" key="3">
    <source>
        <dbReference type="Proteomes" id="UP001500121"/>
    </source>
</evidence>
<sequence length="289" mass="29722">MHRRPLGMLLAAAIAFATLGGASAAQAAPAAGPDALAGAAVAASRTASATLGGIPLPVGAAAHLRVAAAKSAVLPVDETIHVKVAKKRYDIRFTSVGPKTDPTRIRLYAGTHPVQLSVRRLVRIVVHPHGSKATTLATTTTFRRFVVMLTDLQSTPITGEQKRFASRASLVAALSHGLAIGSRELTREYGAVLRLAQMSIDIAQTLAAGLQYRGEHGADADLSGVATTHTTAGSGGYTGSVTLAGTADAFTVAATNTTDESVLSETFGEHSISTAYTVHGKTITSTVTF</sequence>
<dbReference type="Proteomes" id="UP001500121">
    <property type="component" value="Unassembled WGS sequence"/>
</dbReference>
<protein>
    <submittedName>
        <fullName evidence="2">Uncharacterized protein</fullName>
    </submittedName>
</protein>
<accession>A0ABP8YXB8</accession>
<proteinExistence type="predicted"/>
<name>A0ABP8YXB8_9MICO</name>